<name>A0A1Y5RNV7_9RHOB</name>
<dbReference type="AlphaFoldDB" id="A0A1Y5RNV7"/>
<keyword evidence="2" id="KW-1185">Reference proteome</keyword>
<proteinExistence type="predicted"/>
<protein>
    <submittedName>
        <fullName evidence="1">Uncharacterized protein</fullName>
    </submittedName>
</protein>
<evidence type="ECO:0000313" key="2">
    <source>
        <dbReference type="Proteomes" id="UP000193870"/>
    </source>
</evidence>
<organism evidence="1 2">
    <name type="scientific">Palleronia marisminoris</name>
    <dbReference type="NCBI Taxonomy" id="315423"/>
    <lineage>
        <taxon>Bacteria</taxon>
        <taxon>Pseudomonadati</taxon>
        <taxon>Pseudomonadota</taxon>
        <taxon>Alphaproteobacteria</taxon>
        <taxon>Rhodobacterales</taxon>
        <taxon>Roseobacteraceae</taxon>
        <taxon>Palleronia</taxon>
    </lineage>
</organism>
<gene>
    <name evidence="1" type="ORF">PAM7066_00736</name>
</gene>
<reference evidence="1 2" key="1">
    <citation type="submission" date="2017-03" db="EMBL/GenBank/DDBJ databases">
        <authorList>
            <person name="Afonso C.L."/>
            <person name="Miller P.J."/>
            <person name="Scott M.A."/>
            <person name="Spackman E."/>
            <person name="Goraichik I."/>
            <person name="Dimitrov K.M."/>
            <person name="Suarez D.L."/>
            <person name="Swayne D.E."/>
        </authorList>
    </citation>
    <scope>NUCLEOTIDE SEQUENCE [LARGE SCALE GENOMIC DNA]</scope>
    <source>
        <strain evidence="1 2">CECT 7066</strain>
    </source>
</reference>
<evidence type="ECO:0000313" key="1">
    <source>
        <dbReference type="EMBL" id="SLN20868.1"/>
    </source>
</evidence>
<dbReference type="Proteomes" id="UP000193870">
    <property type="component" value="Unassembled WGS sequence"/>
</dbReference>
<dbReference type="EMBL" id="FWFV01000001">
    <property type="protein sequence ID" value="SLN20868.1"/>
    <property type="molecule type" value="Genomic_DNA"/>
</dbReference>
<dbReference type="STRING" id="315423.SAMN04488020_101734"/>
<accession>A0A1Y5RNV7</accession>
<sequence length="60" mass="7037">MGDQFLDAKAAPDFYCDELARKLLVQPFPLAQEAGHSYWPCYAERRRNILKNMTYRGWLA</sequence>